<dbReference type="AlphaFoldDB" id="A0A9P8TCK4"/>
<protein>
    <recommendedName>
        <fullName evidence="7">Replication factor C subunit 4</fullName>
    </recommendedName>
</protein>
<dbReference type="EMBL" id="JAEUBF010000974">
    <property type="protein sequence ID" value="KAH3673550.1"/>
    <property type="molecule type" value="Genomic_DNA"/>
</dbReference>
<dbReference type="Gene3D" id="3.40.50.300">
    <property type="entry name" value="P-loop containing nucleotide triphosphate hydrolases"/>
    <property type="match status" value="1"/>
</dbReference>
<dbReference type="GO" id="GO:0031390">
    <property type="term" value="C:Ctf18 RFC-like complex"/>
    <property type="evidence" value="ECO:0007669"/>
    <property type="project" value="TreeGrafter"/>
</dbReference>
<dbReference type="CDD" id="cd18140">
    <property type="entry name" value="HLD_clamp_RFC"/>
    <property type="match status" value="1"/>
</dbReference>
<evidence type="ECO:0000256" key="7">
    <source>
        <dbReference type="ARBA" id="ARBA00070186"/>
    </source>
</evidence>
<comment type="caution">
    <text evidence="9">The sequence shown here is derived from an EMBL/GenBank/DDBJ whole genome shotgun (WGS) entry which is preliminary data.</text>
</comment>
<dbReference type="SMART" id="SM00382">
    <property type="entry name" value="AAA"/>
    <property type="match status" value="1"/>
</dbReference>
<evidence type="ECO:0000313" key="9">
    <source>
        <dbReference type="EMBL" id="KAH3673550.1"/>
    </source>
</evidence>
<evidence type="ECO:0000256" key="6">
    <source>
        <dbReference type="ARBA" id="ARBA00023242"/>
    </source>
</evidence>
<keyword evidence="3" id="KW-0235">DNA replication</keyword>
<evidence type="ECO:0000313" key="10">
    <source>
        <dbReference type="Proteomes" id="UP000769528"/>
    </source>
</evidence>
<dbReference type="InterPro" id="IPR008921">
    <property type="entry name" value="DNA_pol3_clamp-load_cplx_C"/>
</dbReference>
<keyword evidence="5" id="KW-0067">ATP-binding</keyword>
<feature type="domain" description="AAA+ ATPase" evidence="8">
    <location>
        <begin position="42"/>
        <end position="177"/>
    </location>
</feature>
<dbReference type="Gene3D" id="1.10.8.60">
    <property type="match status" value="1"/>
</dbReference>
<dbReference type="SUPFAM" id="SSF48019">
    <property type="entry name" value="post-AAA+ oligomerization domain-like"/>
    <property type="match status" value="1"/>
</dbReference>
<dbReference type="GO" id="GO:0031391">
    <property type="term" value="C:Elg1 RFC-like complex"/>
    <property type="evidence" value="ECO:0007669"/>
    <property type="project" value="TreeGrafter"/>
</dbReference>
<dbReference type="NCBIfam" id="NF001679">
    <property type="entry name" value="PRK00440.1"/>
    <property type="match status" value="1"/>
</dbReference>
<dbReference type="Pfam" id="PF08542">
    <property type="entry name" value="Rep_fac_C"/>
    <property type="match status" value="1"/>
</dbReference>
<organism evidence="9 10">
    <name type="scientific">Wickerhamomyces mucosus</name>
    <dbReference type="NCBI Taxonomy" id="1378264"/>
    <lineage>
        <taxon>Eukaryota</taxon>
        <taxon>Fungi</taxon>
        <taxon>Dikarya</taxon>
        <taxon>Ascomycota</taxon>
        <taxon>Saccharomycotina</taxon>
        <taxon>Saccharomycetes</taxon>
        <taxon>Phaffomycetales</taxon>
        <taxon>Wickerhamomycetaceae</taxon>
        <taxon>Wickerhamomyces</taxon>
    </lineage>
</organism>
<dbReference type="FunFam" id="1.20.272.10:FF:000015">
    <property type="entry name" value="Replication factor C subunit 4"/>
    <property type="match status" value="1"/>
</dbReference>
<evidence type="ECO:0000256" key="3">
    <source>
        <dbReference type="ARBA" id="ARBA00022705"/>
    </source>
</evidence>
<dbReference type="InterPro" id="IPR003593">
    <property type="entry name" value="AAA+_ATPase"/>
</dbReference>
<evidence type="ECO:0000256" key="5">
    <source>
        <dbReference type="ARBA" id="ARBA00022840"/>
    </source>
</evidence>
<dbReference type="Proteomes" id="UP000769528">
    <property type="component" value="Unassembled WGS sequence"/>
</dbReference>
<dbReference type="InterPro" id="IPR050238">
    <property type="entry name" value="DNA_Rep/Repair_Clamp_Loader"/>
</dbReference>
<dbReference type="GO" id="GO:0031389">
    <property type="term" value="C:Rad17 RFC-like complex"/>
    <property type="evidence" value="ECO:0007669"/>
    <property type="project" value="TreeGrafter"/>
</dbReference>
<dbReference type="GO" id="GO:0003689">
    <property type="term" value="F:DNA clamp loader activity"/>
    <property type="evidence" value="ECO:0007669"/>
    <property type="project" value="TreeGrafter"/>
</dbReference>
<dbReference type="CDD" id="cd00009">
    <property type="entry name" value="AAA"/>
    <property type="match status" value="1"/>
</dbReference>
<dbReference type="GO" id="GO:0003677">
    <property type="term" value="F:DNA binding"/>
    <property type="evidence" value="ECO:0007669"/>
    <property type="project" value="InterPro"/>
</dbReference>
<dbReference type="FunFam" id="1.10.8.60:FF:000012">
    <property type="entry name" value="Replication factor C subunit 4"/>
    <property type="match status" value="1"/>
</dbReference>
<comment type="similarity">
    <text evidence="2">Belongs to the activator 1 small subunits family.</text>
</comment>
<gene>
    <name evidence="9" type="ORF">WICMUC_003657</name>
</gene>
<dbReference type="GO" id="GO:0005524">
    <property type="term" value="F:ATP binding"/>
    <property type="evidence" value="ECO:0007669"/>
    <property type="project" value="UniProtKB-KW"/>
</dbReference>
<dbReference type="Pfam" id="PF00004">
    <property type="entry name" value="AAA"/>
    <property type="match status" value="1"/>
</dbReference>
<evidence type="ECO:0000256" key="4">
    <source>
        <dbReference type="ARBA" id="ARBA00022741"/>
    </source>
</evidence>
<dbReference type="GO" id="GO:0006281">
    <property type="term" value="P:DNA repair"/>
    <property type="evidence" value="ECO:0007669"/>
    <property type="project" value="TreeGrafter"/>
</dbReference>
<evidence type="ECO:0000259" key="8">
    <source>
        <dbReference type="SMART" id="SM00382"/>
    </source>
</evidence>
<sequence length="323" mass="36534">MSNYSLKLELPWVEKYRPQVLKDIVGNQETIERLKLIAENGNMPHLIISGLPGIGKTTSIHCLAHELLGKHYNDATLELNASDDRGIDIVRNKIKQFAQKKVQLPQGRHKIIILDEADSMTPGAQQALRRTMEIYSNSTRFAFACNQSNKIIEPLQSRCAILRYGKLQDEEVLKRLLEILKLEDVKFSNDGLEALIFTAEGDMRQAINNLQSTNSGFGFVNGENVFKIVDSPHPLIIKRILLNCINQNFDDSLQLLNELWTKGYSAIDIASTSFKVVKNMNEITESKRLEIMKEIGITHMRVLEGVGSYLQLNGMLARISEIK</sequence>
<dbReference type="Gene3D" id="1.20.272.10">
    <property type="match status" value="1"/>
</dbReference>
<dbReference type="PANTHER" id="PTHR11669">
    <property type="entry name" value="REPLICATION FACTOR C / DNA POLYMERASE III GAMMA-TAU SUBUNIT"/>
    <property type="match status" value="1"/>
</dbReference>
<evidence type="ECO:0000256" key="1">
    <source>
        <dbReference type="ARBA" id="ARBA00004123"/>
    </source>
</evidence>
<dbReference type="InterPro" id="IPR047854">
    <property type="entry name" value="RFC_lid"/>
</dbReference>
<dbReference type="PANTHER" id="PTHR11669:SF5">
    <property type="entry name" value="REPLICATION FACTOR C SUBUNIT 2"/>
    <property type="match status" value="1"/>
</dbReference>
<reference evidence="9" key="1">
    <citation type="journal article" date="2021" name="Open Biol.">
        <title>Shared evolutionary footprints suggest mitochondrial oxidative damage underlies multiple complex I losses in fungi.</title>
        <authorList>
            <person name="Schikora-Tamarit M.A."/>
            <person name="Marcet-Houben M."/>
            <person name="Nosek J."/>
            <person name="Gabaldon T."/>
        </authorList>
    </citation>
    <scope>NUCLEOTIDE SEQUENCE</scope>
    <source>
        <strain evidence="9">CBS6341</strain>
    </source>
</reference>
<accession>A0A9P8TCK4</accession>
<comment type="subcellular location">
    <subcellularLocation>
        <location evidence="1">Nucleus</location>
    </subcellularLocation>
</comment>
<dbReference type="GO" id="GO:0016887">
    <property type="term" value="F:ATP hydrolysis activity"/>
    <property type="evidence" value="ECO:0007669"/>
    <property type="project" value="InterPro"/>
</dbReference>
<keyword evidence="10" id="KW-1185">Reference proteome</keyword>
<dbReference type="FunFam" id="3.40.50.300:FF:000107">
    <property type="entry name" value="Replication factor C subunit 4"/>
    <property type="match status" value="1"/>
</dbReference>
<dbReference type="InterPro" id="IPR027417">
    <property type="entry name" value="P-loop_NTPase"/>
</dbReference>
<proteinExistence type="inferred from homology"/>
<dbReference type="GO" id="GO:0006271">
    <property type="term" value="P:DNA strand elongation involved in DNA replication"/>
    <property type="evidence" value="ECO:0007669"/>
    <property type="project" value="UniProtKB-ARBA"/>
</dbReference>
<dbReference type="OrthoDB" id="4199794at2759"/>
<keyword evidence="6" id="KW-0539">Nucleus</keyword>
<dbReference type="SUPFAM" id="SSF52540">
    <property type="entry name" value="P-loop containing nucleoside triphosphate hydrolases"/>
    <property type="match status" value="1"/>
</dbReference>
<name>A0A9P8TCK4_9ASCO</name>
<evidence type="ECO:0000256" key="2">
    <source>
        <dbReference type="ARBA" id="ARBA00005378"/>
    </source>
</evidence>
<dbReference type="InterPro" id="IPR003959">
    <property type="entry name" value="ATPase_AAA_core"/>
</dbReference>
<keyword evidence="4" id="KW-0547">Nucleotide-binding</keyword>
<dbReference type="GO" id="GO:0005663">
    <property type="term" value="C:DNA replication factor C complex"/>
    <property type="evidence" value="ECO:0007669"/>
    <property type="project" value="TreeGrafter"/>
</dbReference>
<dbReference type="InterPro" id="IPR013748">
    <property type="entry name" value="Rep_factorC_C"/>
</dbReference>
<reference evidence="9" key="2">
    <citation type="submission" date="2021-01" db="EMBL/GenBank/DDBJ databases">
        <authorList>
            <person name="Schikora-Tamarit M.A."/>
        </authorList>
    </citation>
    <scope>NUCLEOTIDE SEQUENCE</scope>
    <source>
        <strain evidence="9">CBS6341</strain>
    </source>
</reference>